<dbReference type="Proteomes" id="UP001161669">
    <property type="component" value="Segment"/>
</dbReference>
<name>A0A3T1CX59_9VIRU</name>
<evidence type="ECO:0000313" key="2">
    <source>
        <dbReference type="Proteomes" id="UP001161669"/>
    </source>
</evidence>
<sequence length="277" mass="31429">MAQLRKHEYEQRRALAARSAEYRESRDKIKGGTQIAISPEIFERVVMWNGVIEGDVVIQLAEPAPDLVMHSKVLRASAYFEAALSWQARNGGHATIDLTNHVPMHVHYLLYCLYFPKRHFDVQRCPVPFWEGLQIPIGELPAFRACSSYLQIDATAGVRVKPNSLPTLELPRGTLDTAEMSVWLDYAGFHPEDEEKLVFDASEAIVAWLNSLVGLGDLFERLHVECKYDDVDESYPRSYTLDFGNGFVHSGRCVCAVDLTAIVKNFLNDKDVWPRFV</sequence>
<evidence type="ECO:0000313" key="1">
    <source>
        <dbReference type="EMBL" id="BBI30411.1"/>
    </source>
</evidence>
<keyword evidence="2" id="KW-1185">Reference proteome</keyword>
<protein>
    <submittedName>
        <fullName evidence="1">Uncharacterized protein</fullName>
    </submittedName>
</protein>
<accession>A0A3T1CX59</accession>
<organism evidence="1 2">
    <name type="scientific">Acanthamoeba castellanii medusavirus J1</name>
    <dbReference type="NCBI Taxonomy" id="3114988"/>
    <lineage>
        <taxon>Viruses</taxon>
        <taxon>Varidnaviria</taxon>
        <taxon>Bamfordvirae</taxon>
        <taxon>Nucleocytoviricota</taxon>
        <taxon>Megaviricetes</taxon>
        <taxon>Mamonoviridae</taxon>
        <taxon>Medusavirus</taxon>
        <taxon>Medusavirus medusae</taxon>
    </lineage>
</organism>
<reference evidence="2" key="1">
    <citation type="journal article" date="2019" name="J. Virol.">
        <title>Medusavirus, a novel large DNA virus discovered from hot spring water.</title>
        <authorList>
            <person name="Yoshikawa G."/>
            <person name="Blanc-Mathieu R."/>
            <person name="Song C."/>
            <person name="Kayama Y."/>
            <person name="Mochizuki T."/>
            <person name="Murata K."/>
            <person name="Ogata H."/>
            <person name="Takemura M."/>
        </authorList>
    </citation>
    <scope>NUCLEOTIDE SEQUENCE [LARGE SCALE GENOMIC DNA]</scope>
</reference>
<dbReference type="EMBL" id="AP018495">
    <property type="protein sequence ID" value="BBI30411.1"/>
    <property type="molecule type" value="Genomic_DNA"/>
</dbReference>
<dbReference type="KEGG" id="vg:80540763"/>
<proteinExistence type="predicted"/>